<organism evidence="4 5">
    <name type="scientific">Solanum bulbocastanum</name>
    <name type="common">Wild potato</name>
    <dbReference type="NCBI Taxonomy" id="147425"/>
    <lineage>
        <taxon>Eukaryota</taxon>
        <taxon>Viridiplantae</taxon>
        <taxon>Streptophyta</taxon>
        <taxon>Embryophyta</taxon>
        <taxon>Tracheophyta</taxon>
        <taxon>Spermatophyta</taxon>
        <taxon>Magnoliopsida</taxon>
        <taxon>eudicotyledons</taxon>
        <taxon>Gunneridae</taxon>
        <taxon>Pentapetalae</taxon>
        <taxon>asterids</taxon>
        <taxon>lamiids</taxon>
        <taxon>Solanales</taxon>
        <taxon>Solanaceae</taxon>
        <taxon>Solanoideae</taxon>
        <taxon>Solaneae</taxon>
        <taxon>Solanum</taxon>
    </lineage>
</organism>
<dbReference type="Pfam" id="PF16669">
    <property type="entry name" value="TTC5_OB"/>
    <property type="match status" value="1"/>
</dbReference>
<dbReference type="Gene3D" id="1.25.40.10">
    <property type="entry name" value="Tetratricopeptide repeat domain"/>
    <property type="match status" value="1"/>
</dbReference>
<evidence type="ECO:0000313" key="5">
    <source>
        <dbReference type="Proteomes" id="UP001371456"/>
    </source>
</evidence>
<sequence>MRTPIVEVSREKGEVSIDIKSAIEEASTRLEDLKSTIEQVSTHQNDLKSTTEQVSTHLKDLQSAIEEVSTHQKDLNSAIEEISTHLKESNPPLKMSTPSEEVSREKEEVSTDLKSTTEEVSSEKGEVSSDLKSSVEEVSTRLKDLKSTIEEVFTDQKDLKSAIEEVSTRLKDLKSTIEEVSTHLKDLKSAIEEVSTHQKYLKSAIEEVSTLLNESNPSLKMSTPTEEVSREKAEVSTDLKSTIEEVSREKGEASADLKSNIEEVSTHLKESNNEDWISNVTKLAEWLYGFCDQHFPSSKKQRISDIERQIGLCIEVLESVPEEKRELSHERSMFEYLKGRLYNAIPDVYKEEAEHHLGNATQLNPFLLEAWDCLGLCIAKKGDYERAKNCYKFVLRMGGESARMLRQIAHLELINARGEFSENPAKHIDKCIKYAQRTLFLDDMDGGCLYILGCAYFTSFLLNGGWDHNNLQVSLEAYEKAMKIDAMKSSPYLEYDYSTVTRYLENYKGSLIGFSDAALKNPASDALHQVKVTLQLLDKLKGLLQGTHKDKSKGKNKGKRKEKSTETSLSSLIQSLANIGLNPSYNRATVDLLTEGLNKRIEVIAAVRCLVKYEYKAPLYYMLCDSDENSFVLTVFGIQKEAIKQGDQVTLLDPICKFVDFEWEGKHYQFKSVRVNLLEQVLVNGNALPPSSAMRDSITHN</sequence>
<dbReference type="PANTHER" id="PTHR26312">
    <property type="entry name" value="TETRATRICOPEPTIDE REPEAT PROTEIN 5"/>
    <property type="match status" value="1"/>
</dbReference>
<feature type="compositionally biased region" description="Basic and acidic residues" evidence="2">
    <location>
        <begin position="101"/>
        <end position="136"/>
    </location>
</feature>
<evidence type="ECO:0000256" key="1">
    <source>
        <dbReference type="SAM" id="Coils"/>
    </source>
</evidence>
<evidence type="ECO:0000256" key="2">
    <source>
        <dbReference type="SAM" id="MobiDB-lite"/>
    </source>
</evidence>
<feature type="region of interest" description="Disordered" evidence="2">
    <location>
        <begin position="547"/>
        <end position="567"/>
    </location>
</feature>
<reference evidence="4 5" key="1">
    <citation type="submission" date="2024-02" db="EMBL/GenBank/DDBJ databases">
        <title>de novo genome assembly of Solanum bulbocastanum strain 11H21.</title>
        <authorList>
            <person name="Hosaka A.J."/>
        </authorList>
    </citation>
    <scope>NUCLEOTIDE SEQUENCE [LARGE SCALE GENOMIC DNA]</scope>
    <source>
        <tissue evidence="4">Young leaves</tissue>
    </source>
</reference>
<feature type="compositionally biased region" description="Polar residues" evidence="2">
    <location>
        <begin position="215"/>
        <end position="226"/>
    </location>
</feature>
<dbReference type="InterPro" id="IPR038645">
    <property type="entry name" value="TTC5_OB_sf"/>
</dbReference>
<keyword evidence="5" id="KW-1185">Reference proteome</keyword>
<dbReference type="SUPFAM" id="SSF48452">
    <property type="entry name" value="TPR-like"/>
    <property type="match status" value="1"/>
</dbReference>
<evidence type="ECO:0000313" key="4">
    <source>
        <dbReference type="EMBL" id="KAK6796529.1"/>
    </source>
</evidence>
<proteinExistence type="predicted"/>
<protein>
    <recommendedName>
        <fullName evidence="3">Tetratricopeptide repeat protein 5 OB fold domain-containing protein</fullName>
    </recommendedName>
</protein>
<name>A0AAN8U0Y9_SOLBU</name>
<dbReference type="PANTHER" id="PTHR26312:SF191">
    <property type="entry name" value="TETRATRICOPEPTIDE REPEAT PROTEIN 5 OB FOLD DOMAIN-CONTAINING PROTEIN"/>
    <property type="match status" value="1"/>
</dbReference>
<dbReference type="Proteomes" id="UP001371456">
    <property type="component" value="Unassembled WGS sequence"/>
</dbReference>
<feature type="coiled-coil region" evidence="1">
    <location>
        <begin position="156"/>
        <end position="190"/>
    </location>
</feature>
<dbReference type="AlphaFoldDB" id="A0AAN8U0Y9"/>
<comment type="caution">
    <text evidence="4">The sequence shown here is derived from an EMBL/GenBank/DDBJ whole genome shotgun (WGS) entry which is preliminary data.</text>
</comment>
<dbReference type="SUPFAM" id="SSF58104">
    <property type="entry name" value="Methyl-accepting chemotaxis protein (MCP) signaling domain"/>
    <property type="match status" value="1"/>
</dbReference>
<evidence type="ECO:0000259" key="3">
    <source>
        <dbReference type="Pfam" id="PF16669"/>
    </source>
</evidence>
<accession>A0AAN8U0Y9</accession>
<keyword evidence="1" id="KW-0175">Coiled coil</keyword>
<dbReference type="Gene3D" id="2.40.50.550">
    <property type="match status" value="1"/>
</dbReference>
<feature type="compositionally biased region" description="Basic and acidic residues" evidence="2">
    <location>
        <begin position="227"/>
        <end position="241"/>
    </location>
</feature>
<dbReference type="InterPro" id="IPR011990">
    <property type="entry name" value="TPR-like_helical_dom_sf"/>
</dbReference>
<dbReference type="InterPro" id="IPR032076">
    <property type="entry name" value="TTC5_OB"/>
</dbReference>
<dbReference type="EMBL" id="JBANQN010000002">
    <property type="protein sequence ID" value="KAK6796529.1"/>
    <property type="molecule type" value="Genomic_DNA"/>
</dbReference>
<feature type="region of interest" description="Disordered" evidence="2">
    <location>
        <begin position="84"/>
        <end position="136"/>
    </location>
</feature>
<feature type="domain" description="Tetratricopeptide repeat protein 5 OB fold" evidence="3">
    <location>
        <begin position="584"/>
        <end position="695"/>
    </location>
</feature>
<dbReference type="Gene3D" id="1.20.1480.30">
    <property type="entry name" value="Designed four-helix bundle protein"/>
    <property type="match status" value="1"/>
</dbReference>
<feature type="region of interest" description="Disordered" evidence="2">
    <location>
        <begin position="215"/>
        <end position="241"/>
    </location>
</feature>
<feature type="compositionally biased region" description="Basic residues" evidence="2">
    <location>
        <begin position="550"/>
        <end position="562"/>
    </location>
</feature>
<gene>
    <name evidence="4" type="ORF">RDI58_004230</name>
</gene>